<keyword evidence="1" id="KW-0472">Membrane</keyword>
<organism evidence="2 3">
    <name type="scientific">Paenibacillus jilunlii</name>
    <dbReference type="NCBI Taxonomy" id="682956"/>
    <lineage>
        <taxon>Bacteria</taxon>
        <taxon>Bacillati</taxon>
        <taxon>Bacillota</taxon>
        <taxon>Bacilli</taxon>
        <taxon>Bacillales</taxon>
        <taxon>Paenibacillaceae</taxon>
        <taxon>Paenibacillus</taxon>
    </lineage>
</organism>
<proteinExistence type="predicted"/>
<keyword evidence="1" id="KW-0812">Transmembrane</keyword>
<reference evidence="2 3" key="1">
    <citation type="submission" date="2016-10" db="EMBL/GenBank/DDBJ databases">
        <authorList>
            <person name="de Groot N.N."/>
        </authorList>
    </citation>
    <scope>NUCLEOTIDE SEQUENCE [LARGE SCALE GENOMIC DNA]</scope>
    <source>
        <strain evidence="2 3">CGMCC 1.10239</strain>
    </source>
</reference>
<sequence>MDSFDGEDFAGGILLVIVIALLIYGSTEIKNLTGAPSAD</sequence>
<evidence type="ECO:0000313" key="2">
    <source>
        <dbReference type="EMBL" id="SDM32088.1"/>
    </source>
</evidence>
<feature type="transmembrane region" description="Helical" evidence="1">
    <location>
        <begin position="9"/>
        <end position="27"/>
    </location>
</feature>
<evidence type="ECO:0000256" key="1">
    <source>
        <dbReference type="SAM" id="Phobius"/>
    </source>
</evidence>
<accession>A0A1G9S9C2</accession>
<evidence type="ECO:0000313" key="3">
    <source>
        <dbReference type="Proteomes" id="UP000182783"/>
    </source>
</evidence>
<keyword evidence="1" id="KW-1133">Transmembrane helix</keyword>
<dbReference type="AlphaFoldDB" id="A0A1G9S9C2"/>
<gene>
    <name evidence="2" type="ORF">SAMN05216191_111122</name>
</gene>
<name>A0A1G9S9C2_9BACL</name>
<dbReference type="Proteomes" id="UP000182783">
    <property type="component" value="Unassembled WGS sequence"/>
</dbReference>
<dbReference type="EMBL" id="FNGM01000011">
    <property type="protein sequence ID" value="SDM32088.1"/>
    <property type="molecule type" value="Genomic_DNA"/>
</dbReference>
<protein>
    <submittedName>
        <fullName evidence="2">Uncharacterized protein</fullName>
    </submittedName>
</protein>